<dbReference type="Proteomes" id="UP000482155">
    <property type="component" value="Unassembled WGS sequence"/>
</dbReference>
<reference evidence="2 3" key="1">
    <citation type="submission" date="2020-02" db="EMBL/GenBank/DDBJ databases">
        <authorList>
            <person name="Kim M.K."/>
        </authorList>
    </citation>
    <scope>NUCLEOTIDE SEQUENCE [LARGE SCALE GENOMIC DNA]</scope>
    <source>
        <strain evidence="2 3">17J57-3</strain>
    </source>
</reference>
<evidence type="ECO:0000313" key="2">
    <source>
        <dbReference type="EMBL" id="NEX62378.1"/>
    </source>
</evidence>
<dbReference type="SUPFAM" id="SSF53850">
    <property type="entry name" value="Periplasmic binding protein-like II"/>
    <property type="match status" value="1"/>
</dbReference>
<dbReference type="PANTHER" id="PTHR42941">
    <property type="entry name" value="SLL1037 PROTEIN"/>
    <property type="match status" value="1"/>
</dbReference>
<dbReference type="Pfam" id="PF16868">
    <property type="entry name" value="NMT1_3"/>
    <property type="match status" value="1"/>
</dbReference>
<dbReference type="AlphaFoldDB" id="A0A6B3SPD9"/>
<keyword evidence="1" id="KW-0732">Signal</keyword>
<comment type="caution">
    <text evidence="2">The sequence shown here is derived from an EMBL/GenBank/DDBJ whole genome shotgun (WGS) entry which is preliminary data.</text>
</comment>
<feature type="chain" id="PRO_5025574016" evidence="1">
    <location>
        <begin position="34"/>
        <end position="329"/>
    </location>
</feature>
<evidence type="ECO:0000256" key="1">
    <source>
        <dbReference type="SAM" id="SignalP"/>
    </source>
</evidence>
<evidence type="ECO:0000313" key="3">
    <source>
        <dbReference type="Proteomes" id="UP000482155"/>
    </source>
</evidence>
<gene>
    <name evidence="2" type="ORF">G3574_14910</name>
</gene>
<name>A0A6B3SPD9_9BURK</name>
<sequence length="329" mass="34428">MPDSAHRGPAVRTCLRSLLFFVAAIPAVSAALAAGPVDVVMGTATPGGGFPVYGDAVVRTIAKTDPELHVEARNTRGSTENIPLLEAGKLDIALVQGEAAHEALQGVGRPPAKLAIIAAMYSTPGMFVVRADSPYRSIRDLRGKPVAFGARGSGLVILARYVLDGLGLDMDKDFQAVYLERAGDGPAMVADGRVAALWGGGSSWPGFTAVANGAHGGRFIVPDDKEIAAITARHGFLKVLTLPANSFKGQPEALASVGSWSVIMARPGLPAETAYRLTRALHLGEKMIADLLPQARETTAKNTAAVAPEARLHPGTLKYLKEIGEISKK</sequence>
<feature type="signal peptide" evidence="1">
    <location>
        <begin position="1"/>
        <end position="33"/>
    </location>
</feature>
<organism evidence="2 3">
    <name type="scientific">Noviherbaspirillum galbum</name>
    <dbReference type="NCBI Taxonomy" id="2709383"/>
    <lineage>
        <taxon>Bacteria</taxon>
        <taxon>Pseudomonadati</taxon>
        <taxon>Pseudomonadota</taxon>
        <taxon>Betaproteobacteria</taxon>
        <taxon>Burkholderiales</taxon>
        <taxon>Oxalobacteraceae</taxon>
        <taxon>Noviherbaspirillum</taxon>
    </lineage>
</organism>
<dbReference type="NCBIfam" id="TIGR02122">
    <property type="entry name" value="TRAP_TAXI"/>
    <property type="match status" value="1"/>
</dbReference>
<dbReference type="InterPro" id="IPR011852">
    <property type="entry name" value="TRAP_TAXI"/>
</dbReference>
<proteinExistence type="predicted"/>
<dbReference type="PANTHER" id="PTHR42941:SF1">
    <property type="entry name" value="SLL1037 PROTEIN"/>
    <property type="match status" value="1"/>
</dbReference>
<keyword evidence="3" id="KW-1185">Reference proteome</keyword>
<accession>A0A6B3SPD9</accession>
<dbReference type="EMBL" id="JAAIVB010000048">
    <property type="protein sequence ID" value="NEX62378.1"/>
    <property type="molecule type" value="Genomic_DNA"/>
</dbReference>
<dbReference type="Gene3D" id="3.40.190.10">
    <property type="entry name" value="Periplasmic binding protein-like II"/>
    <property type="match status" value="2"/>
</dbReference>
<protein>
    <submittedName>
        <fullName evidence="2">TAXI family TRAP transporter solute-binding subunit</fullName>
    </submittedName>
</protein>